<protein>
    <submittedName>
        <fullName evidence="1">Uncharacterized protein</fullName>
    </submittedName>
</protein>
<evidence type="ECO:0000313" key="1">
    <source>
        <dbReference type="EMBL" id="EGY76510.1"/>
    </source>
</evidence>
<dbReference type="AlphaFoldDB" id="G4D0N1"/>
<dbReference type="Proteomes" id="UP000005332">
    <property type="component" value="Unassembled WGS sequence"/>
</dbReference>
<reference evidence="1 2" key="1">
    <citation type="submission" date="2011-06" db="EMBL/GenBank/DDBJ databases">
        <authorList>
            <person name="Muzny D."/>
            <person name="Qin X."/>
            <person name="Deng J."/>
            <person name="Jiang H."/>
            <person name="Liu Y."/>
            <person name="Qu J."/>
            <person name="Song X.-Z."/>
            <person name="Zhang L."/>
            <person name="Thornton R."/>
            <person name="Coyle M."/>
            <person name="Francisco L."/>
            <person name="Jackson L."/>
            <person name="Javaid M."/>
            <person name="Korchina V."/>
            <person name="Kovar C."/>
            <person name="Mata R."/>
            <person name="Mathew T."/>
            <person name="Ngo R."/>
            <person name="Nguyen L."/>
            <person name="Nguyen N."/>
            <person name="Okwuonu G."/>
            <person name="Ongeri F."/>
            <person name="Pham C."/>
            <person name="Simmons D."/>
            <person name="Wilczek-Boney K."/>
            <person name="Hale W."/>
            <person name="Jakkamsetti A."/>
            <person name="Pham P."/>
            <person name="Ruth R."/>
            <person name="San Lucas F."/>
            <person name="Warren J."/>
            <person name="Zhang J."/>
            <person name="Zhao Z."/>
            <person name="Zhou C."/>
            <person name="Zhu D."/>
            <person name="Lee S."/>
            <person name="Bess C."/>
            <person name="Blankenburg K."/>
            <person name="Forbes L."/>
            <person name="Fu Q."/>
            <person name="Gubbala S."/>
            <person name="Hirani K."/>
            <person name="Jayaseelan J.C."/>
            <person name="Lara F."/>
            <person name="Munidasa M."/>
            <person name="Palculict T."/>
            <person name="Patil S."/>
            <person name="Pu L.-L."/>
            <person name="Saada N."/>
            <person name="Tang L."/>
            <person name="Weissenberger G."/>
            <person name="Zhu Y."/>
            <person name="Hemphill L."/>
            <person name="Shang Y."/>
            <person name="Youmans B."/>
            <person name="Ayvaz T."/>
            <person name="Ross M."/>
            <person name="Santibanez J."/>
            <person name="Aqrawi P."/>
            <person name="Gross S."/>
            <person name="Joshi V."/>
            <person name="Fowler G."/>
            <person name="Nazareth L."/>
            <person name="Reid J."/>
            <person name="Worley K."/>
            <person name="Petrosino J."/>
            <person name="Highlander S."/>
            <person name="Gibbs R."/>
        </authorList>
    </citation>
    <scope>NUCLEOTIDE SEQUENCE [LARGE SCALE GENOMIC DNA]</scope>
    <source>
        <strain evidence="1 2">ATCC 25577</strain>
    </source>
</reference>
<name>G4D0N1_9ACTN</name>
<dbReference type="PATRIC" id="fig|997355.3.peg.2307"/>
<proteinExistence type="predicted"/>
<dbReference type="HOGENOM" id="CLU_1015115_0_0_11"/>
<dbReference type="RefSeq" id="WP_004811993.1">
    <property type="nucleotide sequence ID" value="NZ_JH165054.1"/>
</dbReference>
<gene>
    <name evidence="1" type="ORF">HMPREF9153_2339</name>
</gene>
<dbReference type="EMBL" id="AGBA01000018">
    <property type="protein sequence ID" value="EGY76510.1"/>
    <property type="molecule type" value="Genomic_DNA"/>
</dbReference>
<evidence type="ECO:0000313" key="2">
    <source>
        <dbReference type="Proteomes" id="UP000005332"/>
    </source>
</evidence>
<sequence length="277" mass="30368">MGSMDVTVAATEREVHEAAVALWPFVQSGQVGFPLAGKKSREGLETVWSSHPEREGDGLYIVRCGPVIIGACGFFLSDAKNAQTVCGPVAVNSHEAVYAQLVANMQERHPLASIIVGISHRHVTARAWLKSAGELLEHCLPFEGINLAGSREAHVFADDEQDEFARLFDRLVGHDLWWRADRIRAHWGEWICVTGGDGQSVLAARNYVSSAMSEVFAASALDDATLRAMLSTWISTATTRGYSDFVYFADLSEREVVESLGFSCDDEYLAFRVPACK</sequence>
<keyword evidence="2" id="KW-1185">Reference proteome</keyword>
<comment type="caution">
    <text evidence="1">The sequence shown here is derived from an EMBL/GenBank/DDBJ whole genome shotgun (WGS) entry which is preliminary data.</text>
</comment>
<accession>G4D0N1</accession>
<organism evidence="1 2">
    <name type="scientific">Cutibacterium avidum ATCC 25577</name>
    <dbReference type="NCBI Taxonomy" id="997355"/>
    <lineage>
        <taxon>Bacteria</taxon>
        <taxon>Bacillati</taxon>
        <taxon>Actinomycetota</taxon>
        <taxon>Actinomycetes</taxon>
        <taxon>Propionibacteriales</taxon>
        <taxon>Propionibacteriaceae</taxon>
        <taxon>Cutibacterium</taxon>
    </lineage>
</organism>